<dbReference type="Proteomes" id="UP001165080">
    <property type="component" value="Unassembled WGS sequence"/>
</dbReference>
<gene>
    <name evidence="3" type="primary">PLEST001970</name>
    <name evidence="3" type="ORF">PLESTB_001008000</name>
</gene>
<keyword evidence="1" id="KW-0175">Coiled coil</keyword>
<feature type="compositionally biased region" description="Low complexity" evidence="2">
    <location>
        <begin position="502"/>
        <end position="511"/>
    </location>
</feature>
<feature type="compositionally biased region" description="Basic and acidic residues" evidence="2">
    <location>
        <begin position="373"/>
        <end position="384"/>
    </location>
</feature>
<feature type="compositionally biased region" description="Polar residues" evidence="2">
    <location>
        <begin position="1"/>
        <end position="12"/>
    </location>
</feature>
<dbReference type="AlphaFoldDB" id="A0A9W6BPA4"/>
<feature type="region of interest" description="Disordered" evidence="2">
    <location>
        <begin position="502"/>
        <end position="539"/>
    </location>
</feature>
<proteinExistence type="predicted"/>
<feature type="compositionally biased region" description="Gly residues" evidence="2">
    <location>
        <begin position="142"/>
        <end position="152"/>
    </location>
</feature>
<feature type="compositionally biased region" description="Gly residues" evidence="2">
    <location>
        <begin position="86"/>
        <end position="98"/>
    </location>
</feature>
<name>A0A9W6BPA4_9CHLO</name>
<evidence type="ECO:0000313" key="3">
    <source>
        <dbReference type="EMBL" id="GLC55623.1"/>
    </source>
</evidence>
<protein>
    <submittedName>
        <fullName evidence="3">Uncharacterized protein</fullName>
    </submittedName>
</protein>
<feature type="coiled-coil region" evidence="1">
    <location>
        <begin position="272"/>
        <end position="299"/>
    </location>
</feature>
<feature type="compositionally biased region" description="Polar residues" evidence="2">
    <location>
        <begin position="333"/>
        <end position="351"/>
    </location>
</feature>
<feature type="region of interest" description="Disordered" evidence="2">
    <location>
        <begin position="333"/>
        <end position="352"/>
    </location>
</feature>
<reference evidence="3 4" key="1">
    <citation type="journal article" date="2023" name="Commun. Biol.">
        <title>Reorganization of the ancestral sex-determining regions during the evolution of trioecy in Pleodorina starrii.</title>
        <authorList>
            <person name="Takahashi K."/>
            <person name="Suzuki S."/>
            <person name="Kawai-Toyooka H."/>
            <person name="Yamamoto K."/>
            <person name="Hamaji T."/>
            <person name="Ootsuki R."/>
            <person name="Yamaguchi H."/>
            <person name="Kawachi M."/>
            <person name="Higashiyama T."/>
            <person name="Nozaki H."/>
        </authorList>
    </citation>
    <scope>NUCLEOTIDE SEQUENCE [LARGE SCALE GENOMIC DNA]</scope>
    <source>
        <strain evidence="3 4">NIES-4479</strain>
    </source>
</reference>
<dbReference type="EMBL" id="BRXU01000013">
    <property type="protein sequence ID" value="GLC55623.1"/>
    <property type="molecule type" value="Genomic_DNA"/>
</dbReference>
<feature type="region of interest" description="Disordered" evidence="2">
    <location>
        <begin position="583"/>
        <end position="659"/>
    </location>
</feature>
<comment type="caution">
    <text evidence="3">The sequence shown here is derived from an EMBL/GenBank/DDBJ whole genome shotgun (WGS) entry which is preliminary data.</text>
</comment>
<evidence type="ECO:0000256" key="1">
    <source>
        <dbReference type="SAM" id="Coils"/>
    </source>
</evidence>
<feature type="region of interest" description="Disordered" evidence="2">
    <location>
        <begin position="721"/>
        <end position="743"/>
    </location>
</feature>
<accession>A0A9W6BPA4</accession>
<feature type="region of interest" description="Disordered" evidence="2">
    <location>
        <begin position="357"/>
        <end position="388"/>
    </location>
</feature>
<evidence type="ECO:0000313" key="4">
    <source>
        <dbReference type="Proteomes" id="UP001165080"/>
    </source>
</evidence>
<sequence length="806" mass="80629">MSRGLQPSQRPSPTIHPMRFDGSSGGAGPDATPLISSTGPSPHLPGQRSLDGALATQHSWGSPRSDPVRSSDAGALEAFRSFSLGGLGLGSGSSGGGAQSKYVRPANVPPLNLGRLANREDLAAKQRSSGGRQGGAVPASPGAGGSGSGGGAPAPLTPHQYQQQLLESLADLEEELTSWAAPPRWNPTSQGRWYLYPPIGRKDVNPVEQLLETLAPNQASAVVLLWRQYAAARYSAELMAGRAVRLCRELGHELADCRAEVEERTQRHADHAAHLGKAVVRLQQQLDEARRAAAAATSAAAAATAAAAAQQNAESSQQQQQQDASTVGGLRLSQSLPAHSNSPARRQSSRNAVGVSPMVTHASGRGGGANSAQREKRPTGRDGLPEGMPAETEDLAVQLEQMRQLFLEAHEDSRALREALMEVDEQNMQLYEQSNGLRRHAAAVLRENDALRQEVAQLRGVLTGGGGGLAAAATAAAASTSAAATSASTAAAAAAADAGGVGGSAAASAASRRTRPQYSVKSTSGGGGGGGSTSETGMRSSVTLPLGIKDHIAAAASTTPAPRPPLSNAAGAAAVPPAPAAVASTPVSASGRRSDGGVTGAAGVVRTSVRRPVGSTAGADGPSSGAPRDPNAPPLPPARASSARAKSTTRGAAALSGGRSAAAAAGDQAATLYGSTEGALVKNSSGIGGGSATAERANRRALTEALAAEGAVVMVHASRRGIGANSGSGGGHTPPSRTRVSTESVPTAHSNFVTDAALMKAAAANGGGAFGSDGVGGALKYGAEERLAGSTASRGQALVRAPPVAP</sequence>
<feature type="region of interest" description="Disordered" evidence="2">
    <location>
        <begin position="86"/>
        <end position="157"/>
    </location>
</feature>
<keyword evidence="4" id="KW-1185">Reference proteome</keyword>
<evidence type="ECO:0000256" key="2">
    <source>
        <dbReference type="SAM" id="MobiDB-lite"/>
    </source>
</evidence>
<organism evidence="3 4">
    <name type="scientific">Pleodorina starrii</name>
    <dbReference type="NCBI Taxonomy" id="330485"/>
    <lineage>
        <taxon>Eukaryota</taxon>
        <taxon>Viridiplantae</taxon>
        <taxon>Chlorophyta</taxon>
        <taxon>core chlorophytes</taxon>
        <taxon>Chlorophyceae</taxon>
        <taxon>CS clade</taxon>
        <taxon>Chlamydomonadales</taxon>
        <taxon>Volvocaceae</taxon>
        <taxon>Pleodorina</taxon>
    </lineage>
</organism>
<feature type="compositionally biased region" description="Low complexity" evidence="2">
    <location>
        <begin position="638"/>
        <end position="659"/>
    </location>
</feature>
<feature type="region of interest" description="Disordered" evidence="2">
    <location>
        <begin position="1"/>
        <end position="72"/>
    </location>
</feature>